<keyword evidence="2" id="KW-1185">Reference proteome</keyword>
<dbReference type="AlphaFoldDB" id="A0A841GIM6"/>
<gene>
    <name evidence="1" type="ORF">HNQ61_000018</name>
</gene>
<evidence type="ECO:0000313" key="1">
    <source>
        <dbReference type="EMBL" id="MBB6068407.1"/>
    </source>
</evidence>
<protein>
    <recommendedName>
        <fullName evidence="3">PqqD family protein</fullName>
    </recommendedName>
</protein>
<proteinExistence type="predicted"/>
<accession>A0A841GIM6</accession>
<name>A0A841GIM6_9BACT</name>
<comment type="caution">
    <text evidence="1">The sequence shown here is derived from an EMBL/GenBank/DDBJ whole genome shotgun (WGS) entry which is preliminary data.</text>
</comment>
<dbReference type="Pfam" id="PF05402">
    <property type="entry name" value="PqqD"/>
    <property type="match status" value="1"/>
</dbReference>
<sequence>MTHARPLDATSRIVAAGDQVSTELEGEAVILHLGDGIYYGLNAVGARLWSLLEEPRAVAELRDALVADYEVDAETAERDVIELMDELMERGLVEPATDG</sequence>
<dbReference type="RefSeq" id="WP_170039284.1">
    <property type="nucleotide sequence ID" value="NZ_JABDTL010000002.1"/>
</dbReference>
<organism evidence="1 2">
    <name type="scientific">Longimicrobium terrae</name>
    <dbReference type="NCBI Taxonomy" id="1639882"/>
    <lineage>
        <taxon>Bacteria</taxon>
        <taxon>Pseudomonadati</taxon>
        <taxon>Gemmatimonadota</taxon>
        <taxon>Longimicrobiia</taxon>
        <taxon>Longimicrobiales</taxon>
        <taxon>Longimicrobiaceae</taxon>
        <taxon>Longimicrobium</taxon>
    </lineage>
</organism>
<dbReference type="InterPro" id="IPR041881">
    <property type="entry name" value="PqqD_sf"/>
</dbReference>
<dbReference type="Gene3D" id="1.10.10.1150">
    <property type="entry name" value="Coenzyme PQQ synthesis protein D (PqqD)"/>
    <property type="match status" value="1"/>
</dbReference>
<evidence type="ECO:0000313" key="2">
    <source>
        <dbReference type="Proteomes" id="UP000582837"/>
    </source>
</evidence>
<evidence type="ECO:0008006" key="3">
    <source>
        <dbReference type="Google" id="ProtNLM"/>
    </source>
</evidence>
<reference evidence="1 2" key="1">
    <citation type="submission" date="2020-08" db="EMBL/GenBank/DDBJ databases">
        <title>Genomic Encyclopedia of Type Strains, Phase IV (KMG-IV): sequencing the most valuable type-strain genomes for metagenomic binning, comparative biology and taxonomic classification.</title>
        <authorList>
            <person name="Goeker M."/>
        </authorList>
    </citation>
    <scope>NUCLEOTIDE SEQUENCE [LARGE SCALE GENOMIC DNA]</scope>
    <source>
        <strain evidence="1 2">DSM 29007</strain>
    </source>
</reference>
<dbReference type="Proteomes" id="UP000582837">
    <property type="component" value="Unassembled WGS sequence"/>
</dbReference>
<dbReference type="EMBL" id="JACHIA010000001">
    <property type="protein sequence ID" value="MBB6068407.1"/>
    <property type="molecule type" value="Genomic_DNA"/>
</dbReference>
<dbReference type="InterPro" id="IPR008792">
    <property type="entry name" value="PQQD"/>
</dbReference>